<accession>A0A0A2V8U1</accession>
<dbReference type="HOGENOM" id="CLU_089357_0_0_1"/>
<name>A0A0A2V8U1_BEABA</name>
<evidence type="ECO:0000313" key="2">
    <source>
        <dbReference type="Proteomes" id="UP000030106"/>
    </source>
</evidence>
<reference evidence="1 2" key="1">
    <citation type="submission" date="2012-10" db="EMBL/GenBank/DDBJ databases">
        <title>Genome sequencing and analysis of entomopathogenic fungi Beauveria bassiana D1-5.</title>
        <authorList>
            <person name="Li Q."/>
            <person name="Wang L."/>
            <person name="Zhang Z."/>
            <person name="Wang Q."/>
            <person name="Ren J."/>
            <person name="Wang M."/>
            <person name="Xu W."/>
            <person name="Wang J."/>
            <person name="Lu Y."/>
            <person name="Du Q."/>
            <person name="Sun Z."/>
        </authorList>
    </citation>
    <scope>NUCLEOTIDE SEQUENCE [LARGE SCALE GENOMIC DNA]</scope>
    <source>
        <strain evidence="1 2">D1-5</strain>
    </source>
</reference>
<dbReference type="Proteomes" id="UP000030106">
    <property type="component" value="Unassembled WGS sequence"/>
</dbReference>
<dbReference type="STRING" id="1245745.A0A0A2V8U1"/>
<comment type="caution">
    <text evidence="1">The sequence shown here is derived from an EMBL/GenBank/DDBJ whole genome shotgun (WGS) entry which is preliminary data.</text>
</comment>
<gene>
    <name evidence="1" type="ORF">BBAD15_g12271</name>
</gene>
<dbReference type="AlphaFoldDB" id="A0A0A2V8U1"/>
<organism evidence="1 2">
    <name type="scientific">Beauveria bassiana D1-5</name>
    <dbReference type="NCBI Taxonomy" id="1245745"/>
    <lineage>
        <taxon>Eukaryota</taxon>
        <taxon>Fungi</taxon>
        <taxon>Dikarya</taxon>
        <taxon>Ascomycota</taxon>
        <taxon>Pezizomycotina</taxon>
        <taxon>Sordariomycetes</taxon>
        <taxon>Hypocreomycetidae</taxon>
        <taxon>Hypocreales</taxon>
        <taxon>Cordycipitaceae</taxon>
        <taxon>Beauveria</taxon>
    </lineage>
</organism>
<dbReference type="eggNOG" id="ENOG502RADH">
    <property type="taxonomic scope" value="Eukaryota"/>
</dbReference>
<dbReference type="OrthoDB" id="4857939at2759"/>
<sequence length="246" mass="28238">MSSLRSDSAPEAKASIERAGFYLVKDTDEETDAEKVTGKGKRFAQFYNAGYYTKTPQGLDFVFRNIWGDTEIRSIVLSIIAQPRWGYLRYFSTRLSSEYAWFFHNRDERDDGEVIHTLLVQFWMPGSRVVYYEGSQLQFFDAKEDPDNWGVLKTPLNNVKREGIITRIEDMPNGGYTVIDSRLGWTCEAGGFMNIALGSDEEVAEWGWMELPDTQPLRSKVAELESQGFRTHFIFEKLNMSGAENN</sequence>
<dbReference type="EMBL" id="ANFO01001491">
    <property type="protein sequence ID" value="KGQ02515.1"/>
    <property type="molecule type" value="Genomic_DNA"/>
</dbReference>
<proteinExistence type="predicted"/>
<evidence type="ECO:0000313" key="1">
    <source>
        <dbReference type="EMBL" id="KGQ02515.1"/>
    </source>
</evidence>
<protein>
    <submittedName>
        <fullName evidence="1">Uncharacterized protein</fullName>
    </submittedName>
</protein>